<keyword evidence="2 5" id="KW-0699">rRNA-binding</keyword>
<comment type="function">
    <text evidence="5">Key component of the ribosome quality control system (RQC), a ribosome-associated complex that mediates the extraction of incompletely synthesized nascent chains from stalled ribosomes and their subsequent degradation. RqcH recruits Ala-charged tRNA, and with RqcP directs the elongation of stalled nascent chains on 50S ribosomal subunits, leading to non-templated C-terminal alanine extensions (Ala tail). The Ala tail promotes nascent chain degradation. RqcP is associated with the translocation-like movement of the peptidyl-tRNA from the A-site into the P-site.</text>
</comment>
<evidence type="ECO:0000313" key="7">
    <source>
        <dbReference type="EMBL" id="MDQ0257868.1"/>
    </source>
</evidence>
<dbReference type="PROSITE" id="PS50889">
    <property type="entry name" value="S4"/>
    <property type="match status" value="1"/>
</dbReference>
<dbReference type="InterPro" id="IPR002942">
    <property type="entry name" value="S4_RNA-bd"/>
</dbReference>
<keyword evidence="3 5" id="KW-0694">RNA-binding</keyword>
<dbReference type="SUPFAM" id="SSF55174">
    <property type="entry name" value="Alpha-L RNA-binding motif"/>
    <property type="match status" value="1"/>
</dbReference>
<dbReference type="Pfam" id="PF01479">
    <property type="entry name" value="S4"/>
    <property type="match status" value="1"/>
</dbReference>
<accession>A0ABU0A300</accession>
<keyword evidence="7" id="KW-0346">Stress response</keyword>
<evidence type="ECO:0000259" key="6">
    <source>
        <dbReference type="SMART" id="SM00363"/>
    </source>
</evidence>
<dbReference type="Gene3D" id="3.10.290.10">
    <property type="entry name" value="RNA-binding S4 domain"/>
    <property type="match status" value="1"/>
</dbReference>
<comment type="similarity">
    <text evidence="5">Belongs to the RqcP family.</text>
</comment>
<dbReference type="HAMAP" id="MF_00871">
    <property type="entry name" value="RqcP"/>
    <property type="match status" value="1"/>
</dbReference>
<evidence type="ECO:0000313" key="8">
    <source>
        <dbReference type="Proteomes" id="UP001230005"/>
    </source>
</evidence>
<feature type="domain" description="RNA-binding S4" evidence="6">
    <location>
        <begin position="1"/>
        <end position="64"/>
    </location>
</feature>
<dbReference type="RefSeq" id="WP_307332274.1">
    <property type="nucleotide sequence ID" value="NZ_JAUSUG010000036.1"/>
</dbReference>
<keyword evidence="1 5" id="KW-0820">tRNA-binding</keyword>
<dbReference type="CDD" id="cd00165">
    <property type="entry name" value="S4"/>
    <property type="match status" value="1"/>
</dbReference>
<protein>
    <recommendedName>
        <fullName evidence="5">RQC P-site tRNA stabilizing factor</fullName>
        <shortName evidence="5">RqcP</shortName>
    </recommendedName>
    <alternativeName>
        <fullName evidence="5">Ribosome-associated protein quality control protein P</fullName>
    </alternativeName>
</protein>
<sequence>MRLDKFLKVSRIIKRRTMAKEVAEQGRVQINGQTAKAGANVKVGDEVAIQFGQKHVTFRINRLEDSIRKEEAETMYTIVKEERIKEEGILD</sequence>
<dbReference type="PIRSF" id="PIRSF038881">
    <property type="entry name" value="RNAbp_HP1423"/>
    <property type="match status" value="1"/>
</dbReference>
<organism evidence="7 8">
    <name type="scientific">Evansella vedderi</name>
    <dbReference type="NCBI Taxonomy" id="38282"/>
    <lineage>
        <taxon>Bacteria</taxon>
        <taxon>Bacillati</taxon>
        <taxon>Bacillota</taxon>
        <taxon>Bacilli</taxon>
        <taxon>Bacillales</taxon>
        <taxon>Bacillaceae</taxon>
        <taxon>Evansella</taxon>
    </lineage>
</organism>
<proteinExistence type="inferred from homology"/>
<gene>
    <name evidence="5" type="primary">rqcP</name>
    <name evidence="7" type="ORF">J2S74_005331</name>
</gene>
<comment type="caution">
    <text evidence="7">The sequence shown here is derived from an EMBL/GenBank/DDBJ whole genome shotgun (WGS) entry which is preliminary data.</text>
</comment>
<comment type="subunit">
    <text evidence="5">Associates with stalled 50S ribosomal subunits. Binds to RqcH, 23S rRNA and the P-site tRNA. Does not require RqcH for association with 50S subunits.</text>
</comment>
<evidence type="ECO:0000256" key="5">
    <source>
        <dbReference type="HAMAP-Rule" id="MF_00871"/>
    </source>
</evidence>
<dbReference type="SMART" id="SM00363">
    <property type="entry name" value="S4"/>
    <property type="match status" value="1"/>
</dbReference>
<dbReference type="InterPro" id="IPR036986">
    <property type="entry name" value="S4_RNA-bd_sf"/>
</dbReference>
<dbReference type="InterPro" id="IPR025490">
    <property type="entry name" value="RqcP"/>
</dbReference>
<dbReference type="Proteomes" id="UP001230005">
    <property type="component" value="Unassembled WGS sequence"/>
</dbReference>
<evidence type="ECO:0000256" key="3">
    <source>
        <dbReference type="ARBA" id="ARBA00022884"/>
    </source>
</evidence>
<evidence type="ECO:0000256" key="4">
    <source>
        <dbReference type="ARBA" id="ARBA00022917"/>
    </source>
</evidence>
<keyword evidence="4 5" id="KW-0648">Protein biosynthesis</keyword>
<dbReference type="EMBL" id="JAUSUG010000036">
    <property type="protein sequence ID" value="MDQ0257868.1"/>
    <property type="molecule type" value="Genomic_DNA"/>
</dbReference>
<evidence type="ECO:0000256" key="2">
    <source>
        <dbReference type="ARBA" id="ARBA00022730"/>
    </source>
</evidence>
<name>A0ABU0A300_9BACI</name>
<reference evidence="7 8" key="1">
    <citation type="submission" date="2023-07" db="EMBL/GenBank/DDBJ databases">
        <title>Genomic Encyclopedia of Type Strains, Phase IV (KMG-IV): sequencing the most valuable type-strain genomes for metagenomic binning, comparative biology and taxonomic classification.</title>
        <authorList>
            <person name="Goeker M."/>
        </authorList>
    </citation>
    <scope>NUCLEOTIDE SEQUENCE [LARGE SCALE GENOMIC DNA]</scope>
    <source>
        <strain evidence="7 8">DSM 9768</strain>
    </source>
</reference>
<evidence type="ECO:0000256" key="1">
    <source>
        <dbReference type="ARBA" id="ARBA00022555"/>
    </source>
</evidence>
<keyword evidence="8" id="KW-1185">Reference proteome</keyword>